<dbReference type="InterPro" id="IPR021320">
    <property type="entry name" value="DUF2905"/>
</dbReference>
<evidence type="ECO:0000313" key="2">
    <source>
        <dbReference type="EMBL" id="MDT8901009.1"/>
    </source>
</evidence>
<name>A0ABU3NW14_9FIRM</name>
<keyword evidence="1" id="KW-1133">Transmembrane helix</keyword>
<organism evidence="2 3">
    <name type="scientific">Anaeroselena agilis</name>
    <dbReference type="NCBI Taxonomy" id="3063788"/>
    <lineage>
        <taxon>Bacteria</taxon>
        <taxon>Bacillati</taxon>
        <taxon>Bacillota</taxon>
        <taxon>Negativicutes</taxon>
        <taxon>Acetonemataceae</taxon>
        <taxon>Anaeroselena</taxon>
    </lineage>
</organism>
<proteinExistence type="predicted"/>
<dbReference type="Pfam" id="PF11146">
    <property type="entry name" value="DUF2905"/>
    <property type="match status" value="1"/>
</dbReference>
<dbReference type="Proteomes" id="UP001254848">
    <property type="component" value="Unassembled WGS sequence"/>
</dbReference>
<gene>
    <name evidence="2" type="ORF">Q4T40_07155</name>
</gene>
<sequence>MPAGFDSLGKTLMIFGAVLLIAGAVLHFGGKIPWLGRLPGDIHVERENFSFYFPIVTSILLSIVLTIVINLFTRR</sequence>
<dbReference type="PANTHER" id="PTHR36443:SF1">
    <property type="entry name" value="BSR5223 PROTEIN"/>
    <property type="match status" value="1"/>
</dbReference>
<evidence type="ECO:0000313" key="3">
    <source>
        <dbReference type="Proteomes" id="UP001254848"/>
    </source>
</evidence>
<comment type="caution">
    <text evidence="2">The sequence shown here is derived from an EMBL/GenBank/DDBJ whole genome shotgun (WGS) entry which is preliminary data.</text>
</comment>
<feature type="transmembrane region" description="Helical" evidence="1">
    <location>
        <begin position="49"/>
        <end position="72"/>
    </location>
</feature>
<dbReference type="PANTHER" id="PTHR36443">
    <property type="entry name" value="BSR5223 PROTEIN"/>
    <property type="match status" value="1"/>
</dbReference>
<keyword evidence="1" id="KW-0812">Transmembrane</keyword>
<keyword evidence="3" id="KW-1185">Reference proteome</keyword>
<dbReference type="RefSeq" id="WP_413779537.1">
    <property type="nucleotide sequence ID" value="NZ_JAUOZS010000001.1"/>
</dbReference>
<dbReference type="EMBL" id="JAUOZS010000001">
    <property type="protein sequence ID" value="MDT8901009.1"/>
    <property type="molecule type" value="Genomic_DNA"/>
</dbReference>
<protein>
    <submittedName>
        <fullName evidence="2">DUF2905 domain-containing protein</fullName>
    </submittedName>
</protein>
<evidence type="ECO:0000256" key="1">
    <source>
        <dbReference type="SAM" id="Phobius"/>
    </source>
</evidence>
<reference evidence="2 3" key="1">
    <citation type="submission" date="2023-07" db="EMBL/GenBank/DDBJ databases">
        <title>The novel representative of Negativicutes class, Anaeroselena agilis gen. nov. sp. nov.</title>
        <authorList>
            <person name="Prokofeva M.I."/>
            <person name="Elcheninov A.G."/>
            <person name="Klyukina A."/>
            <person name="Kublanov I.V."/>
            <person name="Frolov E.N."/>
            <person name="Podosokorskaya O.A."/>
        </authorList>
    </citation>
    <scope>NUCLEOTIDE SEQUENCE [LARGE SCALE GENOMIC DNA]</scope>
    <source>
        <strain evidence="2 3">4137-cl</strain>
    </source>
</reference>
<feature type="transmembrane region" description="Helical" evidence="1">
    <location>
        <begin position="12"/>
        <end position="29"/>
    </location>
</feature>
<accession>A0ABU3NW14</accession>
<keyword evidence="1" id="KW-0472">Membrane</keyword>